<gene>
    <name evidence="2" type="ORF">MNBD_ALPHA01-1477</name>
</gene>
<sequence>MFSFDRQITRTLHDEHRVTISVLERLEGVFRKYGPKKTPAGDNADITALLGDIINLVECDVKNHFAFEEEKLFPLLSRMGDSPISHILTGEHNVILPLGNLLSEMAKMARSDGFQDASWTAFRQSGVEMIERMISHIQKEEMALLPILEDILEDDEDAELTMAYSEMR</sequence>
<dbReference type="GO" id="GO:0005886">
    <property type="term" value="C:plasma membrane"/>
    <property type="evidence" value="ECO:0007669"/>
    <property type="project" value="TreeGrafter"/>
</dbReference>
<name>A0A3B0RHJ8_9ZZZZ</name>
<dbReference type="Gene3D" id="1.20.120.520">
    <property type="entry name" value="nmb1532 protein domain like"/>
    <property type="match status" value="1"/>
</dbReference>
<proteinExistence type="predicted"/>
<dbReference type="EMBL" id="UOEJ01000035">
    <property type="protein sequence ID" value="VAV92530.1"/>
    <property type="molecule type" value="Genomic_DNA"/>
</dbReference>
<evidence type="ECO:0000313" key="2">
    <source>
        <dbReference type="EMBL" id="VAV92530.1"/>
    </source>
</evidence>
<evidence type="ECO:0000259" key="1">
    <source>
        <dbReference type="Pfam" id="PF01814"/>
    </source>
</evidence>
<protein>
    <recommendedName>
        <fullName evidence="1">Hemerythrin-like domain-containing protein</fullName>
    </recommendedName>
</protein>
<dbReference type="Pfam" id="PF01814">
    <property type="entry name" value="Hemerythrin"/>
    <property type="match status" value="1"/>
</dbReference>
<feature type="domain" description="Hemerythrin-like" evidence="1">
    <location>
        <begin position="8"/>
        <end position="148"/>
    </location>
</feature>
<accession>A0A3B0RHJ8</accession>
<dbReference type="AlphaFoldDB" id="A0A3B0RHJ8"/>
<organism evidence="2">
    <name type="scientific">hydrothermal vent metagenome</name>
    <dbReference type="NCBI Taxonomy" id="652676"/>
    <lineage>
        <taxon>unclassified sequences</taxon>
        <taxon>metagenomes</taxon>
        <taxon>ecological metagenomes</taxon>
    </lineage>
</organism>
<reference evidence="2" key="1">
    <citation type="submission" date="2018-06" db="EMBL/GenBank/DDBJ databases">
        <authorList>
            <person name="Zhirakovskaya E."/>
        </authorList>
    </citation>
    <scope>NUCLEOTIDE SEQUENCE</scope>
</reference>
<dbReference type="PANTHER" id="PTHR39966:SF3">
    <property type="entry name" value="DUF438 DOMAIN-CONTAINING PROTEIN"/>
    <property type="match status" value="1"/>
</dbReference>
<dbReference type="InterPro" id="IPR012312">
    <property type="entry name" value="Hemerythrin-like"/>
</dbReference>
<dbReference type="PANTHER" id="PTHR39966">
    <property type="entry name" value="BLL2471 PROTEIN-RELATED"/>
    <property type="match status" value="1"/>
</dbReference>